<name>A0ABT0PGJ1_9GAMM</name>
<dbReference type="RefSeq" id="WP_249699703.1">
    <property type="nucleotide sequence ID" value="NZ_JAMFLX010000013.1"/>
</dbReference>
<dbReference type="EMBL" id="JAMFLX010000013">
    <property type="protein sequence ID" value="MCL6270480.1"/>
    <property type="molecule type" value="Genomic_DNA"/>
</dbReference>
<dbReference type="Pfam" id="PF19842">
    <property type="entry name" value="YqeC"/>
    <property type="match status" value="1"/>
</dbReference>
<dbReference type="SUPFAM" id="SSF53623">
    <property type="entry name" value="MurD-like peptide ligases, catalytic domain"/>
    <property type="match status" value="1"/>
</dbReference>
<gene>
    <name evidence="1" type="primary">yqeC</name>
    <name evidence="1" type="ORF">M3P05_11160</name>
</gene>
<dbReference type="Proteomes" id="UP001203338">
    <property type="component" value="Unassembled WGS sequence"/>
</dbReference>
<reference evidence="1 2" key="1">
    <citation type="submission" date="2022-05" db="EMBL/GenBank/DDBJ databases">
        <authorList>
            <person name="Park J.-S."/>
        </authorList>
    </citation>
    <scope>NUCLEOTIDE SEQUENCE [LARGE SCALE GENOMIC DNA]</scope>
    <source>
        <strain evidence="1 2">2012CJ34-2</strain>
    </source>
</reference>
<keyword evidence="2" id="KW-1185">Reference proteome</keyword>
<dbReference type="Gene3D" id="3.40.1190.10">
    <property type="entry name" value="Mur-like, catalytic domain"/>
    <property type="match status" value="1"/>
</dbReference>
<organism evidence="1 2">
    <name type="scientific">Parendozoicomonas callyspongiae</name>
    <dbReference type="NCBI Taxonomy" id="2942213"/>
    <lineage>
        <taxon>Bacteria</taxon>
        <taxon>Pseudomonadati</taxon>
        <taxon>Pseudomonadota</taxon>
        <taxon>Gammaproteobacteria</taxon>
        <taxon>Oceanospirillales</taxon>
        <taxon>Endozoicomonadaceae</taxon>
        <taxon>Parendozoicomonas</taxon>
    </lineage>
</organism>
<evidence type="ECO:0000313" key="1">
    <source>
        <dbReference type="EMBL" id="MCL6270480.1"/>
    </source>
</evidence>
<accession>A0ABT0PGJ1</accession>
<dbReference type="NCBIfam" id="TIGR03172">
    <property type="entry name" value="selenium cofactor biosynthesis protein YqeC"/>
    <property type="match status" value="1"/>
</dbReference>
<dbReference type="InterPro" id="IPR017587">
    <property type="entry name" value="YqeC"/>
</dbReference>
<proteinExistence type="predicted"/>
<dbReference type="InterPro" id="IPR036565">
    <property type="entry name" value="Mur-like_cat_sf"/>
</dbReference>
<comment type="caution">
    <text evidence="1">The sequence shown here is derived from an EMBL/GenBank/DDBJ whole genome shotgun (WGS) entry which is preliminary data.</text>
</comment>
<protein>
    <submittedName>
        <fullName evidence="1">Selenium cofactor biosynthesis protein YqeC</fullName>
    </submittedName>
</protein>
<sequence length="258" mass="27801">MNSQSKAPENISDALSLNAEQERIIAITGAGGKTTLMFRLADELASQNLRVLVTTTTRIYRPKDQAIIKPGEMFSLEPGCIAVAGAPCESDKRKLTGVLPEQPGLWLEQNLCDIVIVEADGAREKPMKAPAIGEPVLPDSCDVVIAVTGWDGIRAPAGPESIHRWPLFQSLTGQREGRPVSGQSLVGLLKPVVGLFGSPPLNSRLCWLINKLDSFELRDKAWLLGWAVLGQSTHIERALLASLANKDEPVECLGGAHN</sequence>
<evidence type="ECO:0000313" key="2">
    <source>
        <dbReference type="Proteomes" id="UP001203338"/>
    </source>
</evidence>